<accession>A0ABR2YUD2</accession>
<evidence type="ECO:0000256" key="2">
    <source>
        <dbReference type="ARBA" id="ARBA00040939"/>
    </source>
</evidence>
<organism evidence="4 5">
    <name type="scientific">Coccomyxa subellipsoidea</name>
    <dbReference type="NCBI Taxonomy" id="248742"/>
    <lineage>
        <taxon>Eukaryota</taxon>
        <taxon>Viridiplantae</taxon>
        <taxon>Chlorophyta</taxon>
        <taxon>core chlorophytes</taxon>
        <taxon>Trebouxiophyceae</taxon>
        <taxon>Trebouxiophyceae incertae sedis</taxon>
        <taxon>Coccomyxaceae</taxon>
        <taxon>Coccomyxa</taxon>
    </lineage>
</organism>
<dbReference type="PANTHER" id="PTHR33505:SF4">
    <property type="entry name" value="PROTEIN PREY, MITOCHONDRIAL"/>
    <property type="match status" value="1"/>
</dbReference>
<comment type="caution">
    <text evidence="4">The sequence shown here is derived from an EMBL/GenBank/DDBJ whole genome shotgun (WGS) entry which is preliminary data.</text>
</comment>
<feature type="compositionally biased region" description="Basic and acidic residues" evidence="3">
    <location>
        <begin position="77"/>
        <end position="89"/>
    </location>
</feature>
<evidence type="ECO:0000256" key="3">
    <source>
        <dbReference type="SAM" id="MobiDB-lite"/>
    </source>
</evidence>
<proteinExistence type="inferred from homology"/>
<sequence>MRAYKSGAVPYSTRGAAVGINEEGHKIADFDEGLLEFLACPLSKTPLRWDADTSSLICDELGVGYPVKNGMPNLRPVDGHVIEARDKESSSSQQPWGDTDASPK</sequence>
<feature type="region of interest" description="Disordered" evidence="3">
    <location>
        <begin position="74"/>
        <end position="104"/>
    </location>
</feature>
<evidence type="ECO:0000313" key="4">
    <source>
        <dbReference type="EMBL" id="KAK9915019.1"/>
    </source>
</evidence>
<name>A0ABR2YUD2_9CHLO</name>
<gene>
    <name evidence="4" type="ORF">WJX75_003683</name>
</gene>
<keyword evidence="5" id="KW-1185">Reference proteome</keyword>
<dbReference type="InterPro" id="IPR005651">
    <property type="entry name" value="Trm112-like"/>
</dbReference>
<evidence type="ECO:0000313" key="5">
    <source>
        <dbReference type="Proteomes" id="UP001491310"/>
    </source>
</evidence>
<dbReference type="SUPFAM" id="SSF158997">
    <property type="entry name" value="Trm112p-like"/>
    <property type="match status" value="1"/>
</dbReference>
<dbReference type="Pfam" id="PF03966">
    <property type="entry name" value="Trm112p"/>
    <property type="match status" value="1"/>
</dbReference>
<dbReference type="EMBL" id="JALJOT010000005">
    <property type="protein sequence ID" value="KAK9915019.1"/>
    <property type="molecule type" value="Genomic_DNA"/>
</dbReference>
<protein>
    <recommendedName>
        <fullName evidence="2">Protein preY, mitochondrial</fullName>
    </recommendedName>
</protein>
<dbReference type="Proteomes" id="UP001491310">
    <property type="component" value="Unassembled WGS sequence"/>
</dbReference>
<dbReference type="PANTHER" id="PTHR33505">
    <property type="entry name" value="ZGC:162634"/>
    <property type="match status" value="1"/>
</dbReference>
<reference evidence="4 5" key="1">
    <citation type="journal article" date="2024" name="Nat. Commun.">
        <title>Phylogenomics reveals the evolutionary origins of lichenization in chlorophyte algae.</title>
        <authorList>
            <person name="Puginier C."/>
            <person name="Libourel C."/>
            <person name="Otte J."/>
            <person name="Skaloud P."/>
            <person name="Haon M."/>
            <person name="Grisel S."/>
            <person name="Petersen M."/>
            <person name="Berrin J.G."/>
            <person name="Delaux P.M."/>
            <person name="Dal Grande F."/>
            <person name="Keller J."/>
        </authorList>
    </citation>
    <scope>NUCLEOTIDE SEQUENCE [LARGE SCALE GENOMIC DNA]</scope>
    <source>
        <strain evidence="4 5">SAG 216-7</strain>
    </source>
</reference>
<comment type="similarity">
    <text evidence="1">Belongs to the PREY family.</text>
</comment>
<evidence type="ECO:0000256" key="1">
    <source>
        <dbReference type="ARBA" id="ARBA00038479"/>
    </source>
</evidence>
<dbReference type="Gene3D" id="2.20.25.10">
    <property type="match status" value="1"/>
</dbReference>